<evidence type="ECO:0000256" key="5">
    <source>
        <dbReference type="SAM" id="Coils"/>
    </source>
</evidence>
<dbReference type="GO" id="GO:0046047">
    <property type="term" value="P:TTP catabolic process"/>
    <property type="evidence" value="ECO:0007669"/>
    <property type="project" value="TreeGrafter"/>
</dbReference>
<dbReference type="PANTHER" id="PTHR30522">
    <property type="entry name" value="NUCLEOSIDE TRIPHOSPHATE PYROPHOSPHOHYDROLASE"/>
    <property type="match status" value="1"/>
</dbReference>
<dbReference type="Gene3D" id="1.10.287.1080">
    <property type="entry name" value="MazG-like"/>
    <property type="match status" value="2"/>
</dbReference>
<dbReference type="Pfam" id="PF03819">
    <property type="entry name" value="MazG"/>
    <property type="match status" value="2"/>
</dbReference>
<evidence type="ECO:0000256" key="1">
    <source>
        <dbReference type="ARBA" id="ARBA00052141"/>
    </source>
</evidence>
<evidence type="ECO:0000256" key="6">
    <source>
        <dbReference type="SAM" id="MobiDB-lite"/>
    </source>
</evidence>
<evidence type="ECO:0000256" key="3">
    <source>
        <dbReference type="ARBA" id="ARBA00066372"/>
    </source>
</evidence>
<dbReference type="AlphaFoldDB" id="A0A3L8PTC4"/>
<evidence type="ECO:0000256" key="4">
    <source>
        <dbReference type="ARBA" id="ARBA00074799"/>
    </source>
</evidence>
<feature type="compositionally biased region" description="Basic and acidic residues" evidence="6">
    <location>
        <begin position="117"/>
        <end position="127"/>
    </location>
</feature>
<dbReference type="GO" id="GO:0006950">
    <property type="term" value="P:response to stress"/>
    <property type="evidence" value="ECO:0007669"/>
    <property type="project" value="UniProtKB-ARBA"/>
</dbReference>
<dbReference type="GO" id="GO:0046052">
    <property type="term" value="P:UTP catabolic process"/>
    <property type="evidence" value="ECO:0007669"/>
    <property type="project" value="TreeGrafter"/>
</dbReference>
<dbReference type="PANTHER" id="PTHR30522:SF0">
    <property type="entry name" value="NUCLEOSIDE TRIPHOSPHATE PYROPHOSPHOHYDROLASE"/>
    <property type="match status" value="1"/>
</dbReference>
<dbReference type="GO" id="GO:0046076">
    <property type="term" value="P:dTTP catabolic process"/>
    <property type="evidence" value="ECO:0007669"/>
    <property type="project" value="TreeGrafter"/>
</dbReference>
<dbReference type="CDD" id="cd11529">
    <property type="entry name" value="NTP-PPase_MazG_Cterm"/>
    <property type="match status" value="1"/>
</dbReference>
<evidence type="ECO:0000259" key="7">
    <source>
        <dbReference type="Pfam" id="PF03819"/>
    </source>
</evidence>
<feature type="region of interest" description="Disordered" evidence="6">
    <location>
        <begin position="106"/>
        <end position="128"/>
    </location>
</feature>
<protein>
    <recommendedName>
        <fullName evidence="4">Nucleoside triphosphate pyrophosphohydrolase</fullName>
        <ecNumber evidence="3">3.6.1.8</ecNumber>
    </recommendedName>
</protein>
<dbReference type="OrthoDB" id="9808939at2"/>
<dbReference type="FunFam" id="1.10.287.1080:FF:000003">
    <property type="entry name" value="Nucleoside triphosphate pyrophosphohydrolase"/>
    <property type="match status" value="1"/>
</dbReference>
<dbReference type="GO" id="GO:0047693">
    <property type="term" value="F:ATP diphosphatase activity"/>
    <property type="evidence" value="ECO:0007669"/>
    <property type="project" value="UniProtKB-EC"/>
</dbReference>
<dbReference type="Proteomes" id="UP000281474">
    <property type="component" value="Unassembled WGS sequence"/>
</dbReference>
<keyword evidence="9" id="KW-1185">Reference proteome</keyword>
<dbReference type="InterPro" id="IPR048015">
    <property type="entry name" value="NTP-PPase_MazG-like_N"/>
</dbReference>
<comment type="similarity">
    <text evidence="2">Belongs to the nucleoside triphosphate pyrophosphohydrolase family.</text>
</comment>
<reference evidence="8 9" key="1">
    <citation type="submission" date="2018-09" db="EMBL/GenBank/DDBJ databases">
        <title>Phylogeny of the Shewanellaceae, and recommendation for two new genera, Pseudoshewanella and Parashewanella.</title>
        <authorList>
            <person name="Wang G."/>
        </authorList>
    </citation>
    <scope>NUCLEOTIDE SEQUENCE [LARGE SCALE GENOMIC DNA]</scope>
    <source>
        <strain evidence="8 9">C51</strain>
    </source>
</reference>
<dbReference type="InterPro" id="IPR048011">
    <property type="entry name" value="NTP-PPase_MazG-like_C"/>
</dbReference>
<evidence type="ECO:0000313" key="8">
    <source>
        <dbReference type="EMBL" id="RLV58514.1"/>
    </source>
</evidence>
<gene>
    <name evidence="8" type="ORF">D5018_16995</name>
</gene>
<organism evidence="8 9">
    <name type="scientific">Parashewanella curva</name>
    <dbReference type="NCBI Taxonomy" id="2338552"/>
    <lineage>
        <taxon>Bacteria</taxon>
        <taxon>Pseudomonadati</taxon>
        <taxon>Pseudomonadota</taxon>
        <taxon>Gammaproteobacteria</taxon>
        <taxon>Alteromonadales</taxon>
        <taxon>Shewanellaceae</taxon>
        <taxon>Parashewanella</taxon>
    </lineage>
</organism>
<evidence type="ECO:0000256" key="2">
    <source>
        <dbReference type="ARBA" id="ARBA00061115"/>
    </source>
</evidence>
<keyword evidence="8" id="KW-0378">Hydrolase</keyword>
<dbReference type="InterPro" id="IPR011551">
    <property type="entry name" value="NTP_PyrPHydrolase_MazG"/>
</dbReference>
<dbReference type="GO" id="GO:0006203">
    <property type="term" value="P:dGTP catabolic process"/>
    <property type="evidence" value="ECO:0007669"/>
    <property type="project" value="TreeGrafter"/>
</dbReference>
<dbReference type="NCBIfam" id="NF007113">
    <property type="entry name" value="PRK09562.1"/>
    <property type="match status" value="1"/>
</dbReference>
<sequence length="260" mass="30234">MKKHSEIEQLLEIMAQLRNPKQGCEWDLKQSYQTIVPHTLEEAYEVADVIERRAWDELPAELGDLLFQIVFYCQLAKEEGRFDFGDVVLQLNEKLVSRHPHVFTDATTTGDEQANWEARKQQERQNREQNSVLDDIPVGFPSLSRAHKVQKRAASVGFDWDNLNDVADKVTEELNEVMEEVEAEKTSQARLEEEVGDLLFSVVNLSRHLKVNPEQALRLATNKFERRFRKVEKSVEADGQEMKLLSLEVLDEYWEQAKKH</sequence>
<proteinExistence type="inferred from homology"/>
<name>A0A3L8PTC4_9GAMM</name>
<feature type="domain" description="NTP pyrophosphohydrolase MazG-like" evidence="7">
    <location>
        <begin position="168"/>
        <end position="230"/>
    </location>
</feature>
<dbReference type="NCBIfam" id="TIGR00444">
    <property type="entry name" value="mazG"/>
    <property type="match status" value="1"/>
</dbReference>
<dbReference type="EC" id="3.6.1.8" evidence="3"/>
<keyword evidence="5" id="KW-0175">Coiled coil</keyword>
<comment type="catalytic activity">
    <reaction evidence="1">
        <text>ATP + H2O = AMP + diphosphate + H(+)</text>
        <dbReference type="Rhea" id="RHEA:14245"/>
        <dbReference type="ChEBI" id="CHEBI:15377"/>
        <dbReference type="ChEBI" id="CHEBI:15378"/>
        <dbReference type="ChEBI" id="CHEBI:30616"/>
        <dbReference type="ChEBI" id="CHEBI:33019"/>
        <dbReference type="ChEBI" id="CHEBI:456215"/>
        <dbReference type="EC" id="3.6.1.8"/>
    </reaction>
</comment>
<accession>A0A3L8PTC4</accession>
<dbReference type="GO" id="GO:0046061">
    <property type="term" value="P:dATP catabolic process"/>
    <property type="evidence" value="ECO:0007669"/>
    <property type="project" value="TreeGrafter"/>
</dbReference>
<dbReference type="CDD" id="cd11528">
    <property type="entry name" value="NTP-PPase_MazG_Nterm"/>
    <property type="match status" value="1"/>
</dbReference>
<feature type="coiled-coil region" evidence="5">
    <location>
        <begin position="160"/>
        <end position="194"/>
    </location>
</feature>
<dbReference type="InterPro" id="IPR004518">
    <property type="entry name" value="MazG-like_dom"/>
</dbReference>
<evidence type="ECO:0000313" key="9">
    <source>
        <dbReference type="Proteomes" id="UP000281474"/>
    </source>
</evidence>
<feature type="domain" description="NTP pyrophosphohydrolase MazG-like" evidence="7">
    <location>
        <begin position="30"/>
        <end position="103"/>
    </location>
</feature>
<dbReference type="EMBL" id="QZEI01000068">
    <property type="protein sequence ID" value="RLV58514.1"/>
    <property type="molecule type" value="Genomic_DNA"/>
</dbReference>
<dbReference type="FunFam" id="1.10.287.1080:FF:000001">
    <property type="entry name" value="Nucleoside triphosphate pyrophosphohydrolase"/>
    <property type="match status" value="1"/>
</dbReference>
<dbReference type="RefSeq" id="WP_121840187.1">
    <property type="nucleotide sequence ID" value="NZ_ML014817.1"/>
</dbReference>
<dbReference type="GO" id="GO:0046081">
    <property type="term" value="P:dUTP catabolic process"/>
    <property type="evidence" value="ECO:0007669"/>
    <property type="project" value="TreeGrafter"/>
</dbReference>
<comment type="caution">
    <text evidence="8">The sequence shown here is derived from an EMBL/GenBank/DDBJ whole genome shotgun (WGS) entry which is preliminary data.</text>
</comment>
<dbReference type="SUPFAM" id="SSF101386">
    <property type="entry name" value="all-alpha NTP pyrophosphatases"/>
    <property type="match status" value="2"/>
</dbReference>